<comment type="caution">
    <text evidence="5">The sequence shown here is derived from an EMBL/GenBank/DDBJ whole genome shotgun (WGS) entry which is preliminary data.</text>
</comment>
<evidence type="ECO:0000256" key="2">
    <source>
        <dbReference type="ARBA" id="ARBA00022505"/>
    </source>
</evidence>
<dbReference type="Pfam" id="PF02738">
    <property type="entry name" value="MoCoBD_1"/>
    <property type="match status" value="1"/>
</dbReference>
<evidence type="ECO:0000313" key="6">
    <source>
        <dbReference type="Proteomes" id="UP001210211"/>
    </source>
</evidence>
<dbReference type="InterPro" id="IPR046867">
    <property type="entry name" value="AldOxase/xan_DH_MoCoBD2"/>
</dbReference>
<proteinExistence type="inferred from homology"/>
<protein>
    <submittedName>
        <fullName evidence="5">Uncharacterized protein</fullName>
    </submittedName>
</protein>
<feature type="domain" description="Aldehyde oxidase/xanthine dehydrogenase first molybdopterin binding" evidence="3">
    <location>
        <begin position="1"/>
        <end position="201"/>
    </location>
</feature>
<dbReference type="InterPro" id="IPR016208">
    <property type="entry name" value="Ald_Oxase/xanthine_DH-like"/>
</dbReference>
<dbReference type="PANTHER" id="PTHR11908">
    <property type="entry name" value="XANTHINE DEHYDROGENASE"/>
    <property type="match status" value="1"/>
</dbReference>
<feature type="domain" description="Aldehyde oxidase/xanthine dehydrogenase second molybdopterin binding" evidence="4">
    <location>
        <begin position="231"/>
        <end position="492"/>
    </location>
</feature>
<dbReference type="PANTHER" id="PTHR11908:SF132">
    <property type="entry name" value="ALDEHYDE OXIDASE 1-RELATED"/>
    <property type="match status" value="1"/>
</dbReference>
<keyword evidence="2" id="KW-0500">Molybdenum</keyword>
<name>A0AAD6EZV2_9POAL</name>
<dbReference type="GO" id="GO:0016491">
    <property type="term" value="F:oxidoreductase activity"/>
    <property type="evidence" value="ECO:0007669"/>
    <property type="project" value="InterPro"/>
</dbReference>
<gene>
    <name evidence="5" type="ORF">LUZ61_010964</name>
</gene>
<evidence type="ECO:0000313" key="5">
    <source>
        <dbReference type="EMBL" id="KAJ3707259.1"/>
    </source>
</evidence>
<sequence length="584" mass="63970">METQVALAIPDEDNCITVYSSAQSPEFTQSVIARCLGIPFHNVRVITRRAGGAFGGKCFRSIPLATACALAAYKLQRPVRMYMNRNTDMVTVGGRHPIKVKYDIGFKSDGRITALNLYVLINAGITIDLSPYLPLKFIESIKKYNWGNLAFDVRVCKTNLTSKSTMRAPGDFQGSFVADAIIEHVASVLSQEANHVRRTNLHSFESLMLFYEGVNEEAKNYTLPSIFDKLAVSPDYKSRAEAVRNFNYANKWKKRGISSVPIVYMVYCFPFPGRVSVFNDASIVVEVGGVEIGQGLWTKVKQMTAFCLGQLWEDGSEKLLERVRIIQADTLSMVQGGITAGSTTAESCCAAVQLACNVLVERLKPLKDMLQKEKGVVSWDLLISQAIMEYVNLSASSLYVPSQNSAKYLIYGAGTSEVEVDILTGATTILRSDLSYDCGQSLNPAVDLGQAEGAFVQGIGFFLYEECLTNSDGLLITNSTWNYKIPTIDVIPKEFNVEIINSGNHKYRVLSSKASGEPPLLLSGSVHGAVREAIGAARLDYFSTSGGSEGSAMIFDMDPPTTMGTVKELCGLDIVEKYLESLIK</sequence>
<dbReference type="EMBL" id="JAMRDG010000001">
    <property type="protein sequence ID" value="KAJ3707259.1"/>
    <property type="molecule type" value="Genomic_DNA"/>
</dbReference>
<reference evidence="5 6" key="1">
    <citation type="journal article" date="2022" name="Cell">
        <title>Repeat-based holocentromeres influence genome architecture and karyotype evolution.</title>
        <authorList>
            <person name="Hofstatter P.G."/>
            <person name="Thangavel G."/>
            <person name="Lux T."/>
            <person name="Neumann P."/>
            <person name="Vondrak T."/>
            <person name="Novak P."/>
            <person name="Zhang M."/>
            <person name="Costa L."/>
            <person name="Castellani M."/>
            <person name="Scott A."/>
            <person name="Toegelov H."/>
            <person name="Fuchs J."/>
            <person name="Mata-Sucre Y."/>
            <person name="Dias Y."/>
            <person name="Vanzela A.L.L."/>
            <person name="Huettel B."/>
            <person name="Almeida C.C.S."/>
            <person name="Simkova H."/>
            <person name="Souza G."/>
            <person name="Pedrosa-Harand A."/>
            <person name="Macas J."/>
            <person name="Mayer K.F.X."/>
            <person name="Houben A."/>
            <person name="Marques A."/>
        </authorList>
    </citation>
    <scope>NUCLEOTIDE SEQUENCE [LARGE SCALE GENOMIC DNA]</scope>
    <source>
        <strain evidence="5">RhyTen1mFocal</strain>
    </source>
</reference>
<comment type="similarity">
    <text evidence="1">Belongs to the xanthine dehydrogenase family.</text>
</comment>
<dbReference type="InterPro" id="IPR008274">
    <property type="entry name" value="AldOxase/xan_DH_MoCoBD1"/>
</dbReference>
<accession>A0AAD6EZV2</accession>
<organism evidence="5 6">
    <name type="scientific">Rhynchospora tenuis</name>
    <dbReference type="NCBI Taxonomy" id="198213"/>
    <lineage>
        <taxon>Eukaryota</taxon>
        <taxon>Viridiplantae</taxon>
        <taxon>Streptophyta</taxon>
        <taxon>Embryophyta</taxon>
        <taxon>Tracheophyta</taxon>
        <taxon>Spermatophyta</taxon>
        <taxon>Magnoliopsida</taxon>
        <taxon>Liliopsida</taxon>
        <taxon>Poales</taxon>
        <taxon>Cyperaceae</taxon>
        <taxon>Cyperoideae</taxon>
        <taxon>Rhynchosporeae</taxon>
        <taxon>Rhynchospora</taxon>
    </lineage>
</organism>
<dbReference type="SUPFAM" id="SSF56003">
    <property type="entry name" value="Molybdenum cofactor-binding domain"/>
    <property type="match status" value="1"/>
</dbReference>
<evidence type="ECO:0000259" key="3">
    <source>
        <dbReference type="Pfam" id="PF02738"/>
    </source>
</evidence>
<dbReference type="Pfam" id="PF20256">
    <property type="entry name" value="MoCoBD_2"/>
    <property type="match status" value="1"/>
</dbReference>
<dbReference type="AlphaFoldDB" id="A0AAD6EZV2"/>
<dbReference type="Proteomes" id="UP001210211">
    <property type="component" value="Unassembled WGS sequence"/>
</dbReference>
<evidence type="ECO:0000256" key="1">
    <source>
        <dbReference type="ARBA" id="ARBA00006849"/>
    </source>
</evidence>
<dbReference type="InterPro" id="IPR037165">
    <property type="entry name" value="AldOxase/xan_DH_Mopterin-bd_sf"/>
</dbReference>
<evidence type="ECO:0000259" key="4">
    <source>
        <dbReference type="Pfam" id="PF20256"/>
    </source>
</evidence>
<dbReference type="GO" id="GO:0005506">
    <property type="term" value="F:iron ion binding"/>
    <property type="evidence" value="ECO:0007669"/>
    <property type="project" value="InterPro"/>
</dbReference>
<dbReference type="FunFam" id="3.30.365.10:FF:000001">
    <property type="entry name" value="Xanthine dehydrogenase oxidase"/>
    <property type="match status" value="1"/>
</dbReference>
<dbReference type="Gene3D" id="3.30.365.10">
    <property type="entry name" value="Aldehyde oxidase/xanthine dehydrogenase, molybdopterin binding domain"/>
    <property type="match status" value="4"/>
</dbReference>
<keyword evidence="6" id="KW-1185">Reference proteome</keyword>